<dbReference type="PRINTS" id="PR00792">
    <property type="entry name" value="PEPSIN"/>
</dbReference>
<dbReference type="PANTHER" id="PTHR47965">
    <property type="entry name" value="ASPARTYL PROTEASE-RELATED"/>
    <property type="match status" value="1"/>
</dbReference>
<evidence type="ECO:0000313" key="9">
    <source>
        <dbReference type="EMBL" id="EKD19542.1"/>
    </source>
</evidence>
<keyword evidence="4" id="KW-0064">Aspartyl protease</keyword>
<evidence type="ECO:0000313" key="10">
    <source>
        <dbReference type="Proteomes" id="UP000006753"/>
    </source>
</evidence>
<dbReference type="SUPFAM" id="SSF50630">
    <property type="entry name" value="Acid proteases"/>
    <property type="match status" value="1"/>
</dbReference>
<dbReference type="HOGENOM" id="CLU_636268_0_0_1"/>
<dbReference type="PROSITE" id="PS51767">
    <property type="entry name" value="PEPTIDASE_A1"/>
    <property type="match status" value="1"/>
</dbReference>
<dbReference type="InterPro" id="IPR001461">
    <property type="entry name" value="Aspartic_peptidase_A1"/>
</dbReference>
<dbReference type="GeneID" id="18758714"/>
<protein>
    <recommendedName>
        <fullName evidence="8">Peptidase A1 domain-containing protein</fullName>
    </recommendedName>
</protein>
<dbReference type="OrthoDB" id="771136at2759"/>
<keyword evidence="10" id="KW-1185">Reference proteome</keyword>
<keyword evidence="3 7" id="KW-0732">Signal</keyword>
<dbReference type="InterPro" id="IPR034164">
    <property type="entry name" value="Pepsin-like_dom"/>
</dbReference>
<dbReference type="GO" id="GO:0004190">
    <property type="term" value="F:aspartic-type endopeptidase activity"/>
    <property type="evidence" value="ECO:0007669"/>
    <property type="project" value="UniProtKB-KW"/>
</dbReference>
<evidence type="ECO:0000256" key="4">
    <source>
        <dbReference type="ARBA" id="ARBA00022750"/>
    </source>
</evidence>
<dbReference type="InParanoid" id="K1X3E0"/>
<feature type="signal peptide" evidence="7">
    <location>
        <begin position="1"/>
        <end position="23"/>
    </location>
</feature>
<name>K1X3E0_MARBU</name>
<dbReference type="RefSeq" id="XP_007290668.1">
    <property type="nucleotide sequence ID" value="XM_007290606.1"/>
</dbReference>
<dbReference type="MEROPS" id="A01.019"/>
<dbReference type="eggNOG" id="ENOG502SM62">
    <property type="taxonomic scope" value="Eukaryota"/>
</dbReference>
<reference evidence="9 10" key="1">
    <citation type="journal article" date="2012" name="BMC Genomics">
        <title>Sequencing the genome of Marssonina brunnea reveals fungus-poplar co-evolution.</title>
        <authorList>
            <person name="Zhu S."/>
            <person name="Cao Y.-Z."/>
            <person name="Jiang C."/>
            <person name="Tan B.-Y."/>
            <person name="Wang Z."/>
            <person name="Feng S."/>
            <person name="Zhang L."/>
            <person name="Su X.-H."/>
            <person name="Brejova B."/>
            <person name="Vinar T."/>
            <person name="Xu M."/>
            <person name="Wang M.-X."/>
            <person name="Zhang S.-G."/>
            <person name="Huang M.-R."/>
            <person name="Wu R."/>
            <person name="Zhou Y."/>
        </authorList>
    </citation>
    <scope>NUCLEOTIDE SEQUENCE [LARGE SCALE GENOMIC DNA]</scope>
    <source>
        <strain evidence="9 10">MB_m1</strain>
    </source>
</reference>
<evidence type="ECO:0000259" key="8">
    <source>
        <dbReference type="PROSITE" id="PS51767"/>
    </source>
</evidence>
<feature type="chain" id="PRO_5003853222" description="Peptidase A1 domain-containing protein" evidence="7">
    <location>
        <begin position="24"/>
        <end position="431"/>
    </location>
</feature>
<dbReference type="GO" id="GO:0006508">
    <property type="term" value="P:proteolysis"/>
    <property type="evidence" value="ECO:0007669"/>
    <property type="project" value="UniProtKB-KW"/>
</dbReference>
<dbReference type="InterPro" id="IPR021109">
    <property type="entry name" value="Peptidase_aspartic_dom_sf"/>
</dbReference>
<dbReference type="InterPro" id="IPR033121">
    <property type="entry name" value="PEPTIDASE_A1"/>
</dbReference>
<dbReference type="AlphaFoldDB" id="K1X3E0"/>
<accession>K1X3E0</accession>
<dbReference type="Gene3D" id="2.40.70.10">
    <property type="entry name" value="Acid Proteases"/>
    <property type="match status" value="2"/>
</dbReference>
<dbReference type="OMA" id="SENFWVF"/>
<keyword evidence="6" id="KW-0865">Zymogen</keyword>
<feature type="domain" description="Peptidase A1" evidence="8">
    <location>
        <begin position="44"/>
        <end position="390"/>
    </location>
</feature>
<dbReference type="Pfam" id="PF00026">
    <property type="entry name" value="Asp"/>
    <property type="match status" value="1"/>
</dbReference>
<organism evidence="9 10">
    <name type="scientific">Marssonina brunnea f. sp. multigermtubi (strain MB_m1)</name>
    <name type="common">Marssonina leaf spot fungus</name>
    <dbReference type="NCBI Taxonomy" id="1072389"/>
    <lineage>
        <taxon>Eukaryota</taxon>
        <taxon>Fungi</taxon>
        <taxon>Dikarya</taxon>
        <taxon>Ascomycota</taxon>
        <taxon>Pezizomycotina</taxon>
        <taxon>Leotiomycetes</taxon>
        <taxon>Helotiales</taxon>
        <taxon>Drepanopezizaceae</taxon>
        <taxon>Drepanopeziza</taxon>
    </lineage>
</organism>
<dbReference type="CDD" id="cd05471">
    <property type="entry name" value="pepsin_like"/>
    <property type="match status" value="1"/>
</dbReference>
<dbReference type="PANTHER" id="PTHR47965:SF12">
    <property type="entry name" value="ASPARTIC PROTEINASE 3-RELATED"/>
    <property type="match status" value="1"/>
</dbReference>
<evidence type="ECO:0000256" key="6">
    <source>
        <dbReference type="ARBA" id="ARBA00023145"/>
    </source>
</evidence>
<comment type="similarity">
    <text evidence="1">Belongs to the peptidase A1 family.</text>
</comment>
<evidence type="ECO:0000256" key="2">
    <source>
        <dbReference type="ARBA" id="ARBA00022670"/>
    </source>
</evidence>
<evidence type="ECO:0000256" key="5">
    <source>
        <dbReference type="ARBA" id="ARBA00022801"/>
    </source>
</evidence>
<evidence type="ECO:0000256" key="3">
    <source>
        <dbReference type="ARBA" id="ARBA00022729"/>
    </source>
</evidence>
<dbReference type="KEGG" id="mbe:MBM_02779"/>
<gene>
    <name evidence="9" type="ORF">MBM_02779</name>
</gene>
<keyword evidence="2" id="KW-0645">Protease</keyword>
<evidence type="ECO:0000256" key="1">
    <source>
        <dbReference type="ARBA" id="ARBA00007447"/>
    </source>
</evidence>
<dbReference type="Proteomes" id="UP000006753">
    <property type="component" value="Unassembled WGS sequence"/>
</dbReference>
<evidence type="ECO:0000256" key="7">
    <source>
        <dbReference type="SAM" id="SignalP"/>
    </source>
</evidence>
<dbReference type="EMBL" id="JH921431">
    <property type="protein sequence ID" value="EKD19542.1"/>
    <property type="molecule type" value="Genomic_DNA"/>
</dbReference>
<proteinExistence type="inferred from homology"/>
<sequence length="431" mass="46150">MKYQPVPAITALVGVASFAAVSGRETGAYVYVPTEWRYGANTKITANITVGTGAVKPDIEVVMDTGSTGFWLWEAGAVVNWGSEFLFTPGPCNQTVPLSISYNISESPSGVLTDRSSQFGYSGSKLLNGQHFANDTLVFQGGNTTANVQFSLINYMSDRTRIQNGVCDGITYDESILGLAPGSPFRANLYETGKTASRIMSMWIDKYTGPLGTLTGGMLFGALDKSKYTAPLVRVQNYQQAAFYVPRPRVSFNGVETPVAYNGSCLIDTGTHSDTIPIASFSAEETSFYNTSNGLLLMDEGGVAYNGSCDSIPLDLHMDYTFDAVAPGEYITISVPLRNYARGAHTDTANVCPLVLYTGGNTVDSCTFGAPFFTAAFAAFDEADNSIYLAKGAVSKPGSGVDFDRLKVFGVGDTITTTPSKMADFFFHLPK</sequence>
<keyword evidence="5" id="KW-0378">Hydrolase</keyword>